<dbReference type="KEGG" id="rva:Rvan_1405"/>
<organism evidence="2 3">
    <name type="scientific">Rhodomicrobium vannielii (strain ATCC 17100 / DSM 162 / LMG 4299 / NCIMB 10020 / ATH 3.1.1)</name>
    <dbReference type="NCBI Taxonomy" id="648757"/>
    <lineage>
        <taxon>Bacteria</taxon>
        <taxon>Pseudomonadati</taxon>
        <taxon>Pseudomonadota</taxon>
        <taxon>Alphaproteobacteria</taxon>
        <taxon>Hyphomicrobiales</taxon>
        <taxon>Hyphomicrobiaceae</taxon>
        <taxon>Rhodomicrobium</taxon>
    </lineage>
</organism>
<dbReference type="OrthoDB" id="9806994at2"/>
<gene>
    <name evidence="2" type="ordered locus">Rvan_1405</name>
</gene>
<dbReference type="STRING" id="648757.Rvan_1405"/>
<proteinExistence type="predicted"/>
<dbReference type="Proteomes" id="UP000001399">
    <property type="component" value="Chromosome"/>
</dbReference>
<evidence type="ECO:0000313" key="2">
    <source>
        <dbReference type="EMBL" id="ADP70663.1"/>
    </source>
</evidence>
<dbReference type="InterPro" id="IPR041657">
    <property type="entry name" value="HTH_17"/>
</dbReference>
<dbReference type="eggNOG" id="COG3311">
    <property type="taxonomic scope" value="Bacteria"/>
</dbReference>
<dbReference type="HOGENOM" id="CLU_140176_9_1_5"/>
<evidence type="ECO:0000313" key="3">
    <source>
        <dbReference type="Proteomes" id="UP000001399"/>
    </source>
</evidence>
<dbReference type="RefSeq" id="WP_013419065.1">
    <property type="nucleotide sequence ID" value="NC_014664.1"/>
</dbReference>
<sequence>MSDHPLSAISGLLTTVEAAAFLRLSPRTLEDMRVTGTGPRYFKLGPGKRSKVVYRKEDLEAWFTQFGFNSTSEYGRS</sequence>
<dbReference type="SUPFAM" id="SSF46955">
    <property type="entry name" value="Putative DNA-binding domain"/>
    <property type="match status" value="1"/>
</dbReference>
<dbReference type="InterPro" id="IPR009061">
    <property type="entry name" value="DNA-bd_dom_put_sf"/>
</dbReference>
<name>E3I6L6_RHOVT</name>
<evidence type="ECO:0000259" key="1">
    <source>
        <dbReference type="Pfam" id="PF12728"/>
    </source>
</evidence>
<dbReference type="Pfam" id="PF12728">
    <property type="entry name" value="HTH_17"/>
    <property type="match status" value="1"/>
</dbReference>
<accession>E3I6L6</accession>
<keyword evidence="3" id="KW-1185">Reference proteome</keyword>
<feature type="domain" description="Helix-turn-helix" evidence="1">
    <location>
        <begin position="12"/>
        <end position="65"/>
    </location>
</feature>
<protein>
    <recommendedName>
        <fullName evidence="1">Helix-turn-helix domain-containing protein</fullName>
    </recommendedName>
</protein>
<reference evidence="3" key="1">
    <citation type="journal article" date="2011" name="J. Bacteriol.">
        <title>Genome sequences of eight morphologically diverse alphaproteobacteria.</title>
        <authorList>
            <consortium name="US DOE Joint Genome Institute"/>
            <person name="Brown P.J."/>
            <person name="Kysela D.T."/>
            <person name="Buechlein A."/>
            <person name="Hemmerich C."/>
            <person name="Brun Y.V."/>
        </authorList>
    </citation>
    <scope>NUCLEOTIDE SEQUENCE [LARGE SCALE GENOMIC DNA]</scope>
    <source>
        <strain evidence="3">ATCC 17100 / ATH 3.1.1 / DSM 162 / LMG 4299</strain>
    </source>
</reference>
<dbReference type="EMBL" id="CP002292">
    <property type="protein sequence ID" value="ADP70663.1"/>
    <property type="molecule type" value="Genomic_DNA"/>
</dbReference>
<dbReference type="AlphaFoldDB" id="E3I6L6"/>